<dbReference type="EMBL" id="JAFLRD010000009">
    <property type="protein sequence ID" value="MBO0416326.1"/>
    <property type="molecule type" value="Genomic_DNA"/>
</dbReference>
<dbReference type="RefSeq" id="WP_043591185.1">
    <property type="nucleotide sequence ID" value="NZ_JAEILV010000008.1"/>
</dbReference>
<evidence type="ECO:0000259" key="2">
    <source>
        <dbReference type="PROSITE" id="PS50995"/>
    </source>
</evidence>
<dbReference type="SMART" id="SM00347">
    <property type="entry name" value="HTH_MARR"/>
    <property type="match status" value="1"/>
</dbReference>
<dbReference type="PANTHER" id="PTHR13947">
    <property type="entry name" value="GNAT FAMILY N-ACETYLTRANSFERASE"/>
    <property type="match status" value="1"/>
</dbReference>
<sequence length="319" mass="34934">MNPTQPQQLVIDQIRSASRRIVRELGFMRSTLAMSRHSASAVHAVVEIGLAGSLSASQLADKLQLEKSTVSRLVRKLTQGGELQEQASPSDGRAKLLALSPSGQRLFAQLQDYGRGQVGAALLHLSAEQQRQVEQGLDCYAAALEARHAEHAPPAATPIAIETGYRCGALGSIVSMHARYYHAHAGFGAFFERQVATGLADFLGRLSQPGNQLWLAIRDGRIIGSLVIAAEPDAPGQAQLRWFILDEEARGSGLGRRMMEQAMAFCDQQRFAVRLWTFQGLLAARHLYEDFGFVLSEERAGARWGEQVVEQCFTRPAKN</sequence>
<feature type="domain" description="N-acetyltransferase" evidence="3">
    <location>
        <begin position="159"/>
        <end position="315"/>
    </location>
</feature>
<dbReference type="InterPro" id="IPR016181">
    <property type="entry name" value="Acyl_CoA_acyltransferase"/>
</dbReference>
<comment type="caution">
    <text evidence="4">The sequence shown here is derived from an EMBL/GenBank/DDBJ whole genome shotgun (WGS) entry which is preliminary data.</text>
</comment>
<dbReference type="InterPro" id="IPR036390">
    <property type="entry name" value="WH_DNA-bd_sf"/>
</dbReference>
<accession>A0ABS3GMP4</accession>
<evidence type="ECO:0000313" key="5">
    <source>
        <dbReference type="Proteomes" id="UP000664349"/>
    </source>
</evidence>
<dbReference type="InterPro" id="IPR050769">
    <property type="entry name" value="NAT_camello-type"/>
</dbReference>
<dbReference type="InterPro" id="IPR000182">
    <property type="entry name" value="GNAT_dom"/>
</dbReference>
<evidence type="ECO:0000313" key="4">
    <source>
        <dbReference type="EMBL" id="MBO0416326.1"/>
    </source>
</evidence>
<evidence type="ECO:0000256" key="1">
    <source>
        <dbReference type="ARBA" id="ARBA00022679"/>
    </source>
</evidence>
<dbReference type="SUPFAM" id="SSF46785">
    <property type="entry name" value="Winged helix' DNA-binding domain"/>
    <property type="match status" value="1"/>
</dbReference>
<dbReference type="Gene3D" id="3.40.630.30">
    <property type="match status" value="1"/>
</dbReference>
<dbReference type="Proteomes" id="UP000664349">
    <property type="component" value="Unassembled WGS sequence"/>
</dbReference>
<feature type="domain" description="HTH marR-type" evidence="2">
    <location>
        <begin position="7"/>
        <end position="142"/>
    </location>
</feature>
<proteinExistence type="predicted"/>
<dbReference type="InterPro" id="IPR036388">
    <property type="entry name" value="WH-like_DNA-bd_sf"/>
</dbReference>
<evidence type="ECO:0000259" key="3">
    <source>
        <dbReference type="PROSITE" id="PS51186"/>
    </source>
</evidence>
<reference evidence="4 5" key="1">
    <citation type="submission" date="2021-03" db="EMBL/GenBank/DDBJ databases">
        <title>First Case of infection caused by Chromobacterium haemolyticum derived from water in China.</title>
        <authorList>
            <person name="Chen J."/>
            <person name="Liu C."/>
        </authorList>
    </citation>
    <scope>NUCLEOTIDE SEQUENCE [LARGE SCALE GENOMIC DNA]</scope>
    <source>
        <strain evidence="4 5">WJ-5</strain>
    </source>
</reference>
<keyword evidence="1" id="KW-0808">Transferase</keyword>
<name>A0ABS3GMP4_9NEIS</name>
<dbReference type="Pfam" id="PF00583">
    <property type="entry name" value="Acetyltransf_1"/>
    <property type="match status" value="1"/>
</dbReference>
<dbReference type="PANTHER" id="PTHR13947:SF37">
    <property type="entry name" value="LD18367P"/>
    <property type="match status" value="1"/>
</dbReference>
<organism evidence="4 5">
    <name type="scientific">Chromobacterium haemolyticum</name>
    <dbReference type="NCBI Taxonomy" id="394935"/>
    <lineage>
        <taxon>Bacteria</taxon>
        <taxon>Pseudomonadati</taxon>
        <taxon>Pseudomonadota</taxon>
        <taxon>Betaproteobacteria</taxon>
        <taxon>Neisseriales</taxon>
        <taxon>Chromobacteriaceae</taxon>
        <taxon>Chromobacterium</taxon>
    </lineage>
</organism>
<dbReference type="Pfam" id="PF12802">
    <property type="entry name" value="MarR_2"/>
    <property type="match status" value="1"/>
</dbReference>
<dbReference type="CDD" id="cd04301">
    <property type="entry name" value="NAT_SF"/>
    <property type="match status" value="1"/>
</dbReference>
<gene>
    <name evidence="4" type="ORF">J1C50_12475</name>
</gene>
<protein>
    <submittedName>
        <fullName evidence="4">Bifunctional helix-turn-helix transcriptional regulator/GNAT family N-acetyltransferase</fullName>
    </submittedName>
</protein>
<keyword evidence="5" id="KW-1185">Reference proteome</keyword>
<dbReference type="SUPFAM" id="SSF55729">
    <property type="entry name" value="Acyl-CoA N-acyltransferases (Nat)"/>
    <property type="match status" value="1"/>
</dbReference>
<dbReference type="Gene3D" id="1.10.10.10">
    <property type="entry name" value="Winged helix-like DNA-binding domain superfamily/Winged helix DNA-binding domain"/>
    <property type="match status" value="1"/>
</dbReference>
<dbReference type="PROSITE" id="PS50995">
    <property type="entry name" value="HTH_MARR_2"/>
    <property type="match status" value="1"/>
</dbReference>
<dbReference type="PROSITE" id="PS51186">
    <property type="entry name" value="GNAT"/>
    <property type="match status" value="1"/>
</dbReference>
<dbReference type="PRINTS" id="PR00598">
    <property type="entry name" value="HTHMARR"/>
</dbReference>
<dbReference type="InterPro" id="IPR000835">
    <property type="entry name" value="HTH_MarR-typ"/>
</dbReference>